<dbReference type="AlphaFoldDB" id="L1JYJ6"/>
<dbReference type="PaxDb" id="55529-EKX53404"/>
<reference evidence="4" key="3">
    <citation type="submission" date="2016-03" db="UniProtKB">
        <authorList>
            <consortium name="EnsemblProtists"/>
        </authorList>
    </citation>
    <scope>IDENTIFICATION</scope>
</reference>
<feature type="compositionally biased region" description="Basic and acidic residues" evidence="1">
    <location>
        <begin position="97"/>
        <end position="118"/>
    </location>
</feature>
<dbReference type="KEGG" id="gtt:GUITHDRAFT_101107"/>
<gene>
    <name evidence="3" type="ORF">GUITHDRAFT_101107</name>
</gene>
<name>L1JYJ6_GUITC</name>
<sequence>MSSIAYLMSTLFSTDQRDRDMKSDLRKTDKAAKGEGKVKDVKKSNPGVESKKRKAETGVKLEMSPDVVVPDLQEVASQEVKKPKLTHEILSSSTDATTKDERASRQHENLENEQKPKDIVFTASVSSTNFENEVRTRLPETTPLKNSEISDKTAENANNKEQHSTEQTTEYQGAAESSDRDTQLEGLCNETERHIDGLLEDQFKEIQSMLCDYDKDLSIDKTRDVMKLLKFQHLSVDQTSMLIQNLWKLTELFIELEKFKEAVDCQLVSSVLGSKADDDLEGGVEESSQEMEEGELQASQSDRQDTVVEINRRREGDVPNTNSLSLQTRIDLKEKGYLPERDYTCDIVINSTNMEEWQAFVTLKIFKLGLSFEAKSSNEASRDAAKKGAFENLEARIHERASDLKPNHETLKRSKSELFEPVTWEGVIQIQVGKEENLNKCRKLQGPVEKWTSIRFDQVMARRVCFEIADAEHCKKLIKNRPSKCKVSVVESGKAGCLKSTRNLYCYKAYLFGSNSQIQKRQGTPQDSFVCFIISDETSKTLQDQTIRCKQCHQNFVLTVGEQEFFLEEAQREMMDNPRALSSFQSL</sequence>
<evidence type="ECO:0000313" key="4">
    <source>
        <dbReference type="EnsemblProtists" id="EKX53404"/>
    </source>
</evidence>
<feature type="compositionally biased region" description="Basic and acidic residues" evidence="1">
    <location>
        <begin position="148"/>
        <end position="164"/>
    </location>
</feature>
<organism evidence="3">
    <name type="scientific">Guillardia theta (strain CCMP2712)</name>
    <name type="common">Cryptophyte</name>
    <dbReference type="NCBI Taxonomy" id="905079"/>
    <lineage>
        <taxon>Eukaryota</taxon>
        <taxon>Cryptophyceae</taxon>
        <taxon>Pyrenomonadales</taxon>
        <taxon>Geminigeraceae</taxon>
        <taxon>Guillardia</taxon>
    </lineage>
</organism>
<feature type="region of interest" description="Disordered" evidence="1">
    <location>
        <begin position="10"/>
        <end position="58"/>
    </location>
</feature>
<dbReference type="GeneID" id="17310038"/>
<feature type="domain" description="Probable zinc-binding" evidence="2">
    <location>
        <begin position="543"/>
        <end position="574"/>
    </location>
</feature>
<proteinExistence type="predicted"/>
<dbReference type="Proteomes" id="UP000011087">
    <property type="component" value="Unassembled WGS sequence"/>
</dbReference>
<evidence type="ECO:0000256" key="1">
    <source>
        <dbReference type="SAM" id="MobiDB-lite"/>
    </source>
</evidence>
<accession>L1JYJ6</accession>
<dbReference type="EMBL" id="JH992970">
    <property type="protein sequence ID" value="EKX53404.1"/>
    <property type="molecule type" value="Genomic_DNA"/>
</dbReference>
<feature type="region of interest" description="Disordered" evidence="1">
    <location>
        <begin position="277"/>
        <end position="304"/>
    </location>
</feature>
<dbReference type="HOGENOM" id="CLU_465006_0_0_1"/>
<feature type="compositionally biased region" description="Acidic residues" evidence="1">
    <location>
        <begin position="278"/>
        <end position="295"/>
    </location>
</feature>
<dbReference type="RefSeq" id="XP_005840384.1">
    <property type="nucleotide sequence ID" value="XM_005840327.1"/>
</dbReference>
<protein>
    <recommendedName>
        <fullName evidence="2">Probable zinc-binding domain-containing protein</fullName>
    </recommendedName>
</protein>
<feature type="region of interest" description="Disordered" evidence="1">
    <location>
        <begin position="78"/>
        <end position="183"/>
    </location>
</feature>
<keyword evidence="5" id="KW-1185">Reference proteome</keyword>
<evidence type="ECO:0000259" key="2">
    <source>
        <dbReference type="Pfam" id="PF13451"/>
    </source>
</evidence>
<feature type="compositionally biased region" description="Basic and acidic residues" evidence="1">
    <location>
        <begin position="15"/>
        <end position="43"/>
    </location>
</feature>
<dbReference type="InterPro" id="IPR025306">
    <property type="entry name" value="Zn-bnd_dom_prob"/>
</dbReference>
<reference evidence="3 5" key="1">
    <citation type="journal article" date="2012" name="Nature">
        <title>Algal genomes reveal evolutionary mosaicism and the fate of nucleomorphs.</title>
        <authorList>
            <consortium name="DOE Joint Genome Institute"/>
            <person name="Curtis B.A."/>
            <person name="Tanifuji G."/>
            <person name="Burki F."/>
            <person name="Gruber A."/>
            <person name="Irimia M."/>
            <person name="Maruyama S."/>
            <person name="Arias M.C."/>
            <person name="Ball S.G."/>
            <person name="Gile G.H."/>
            <person name="Hirakawa Y."/>
            <person name="Hopkins J.F."/>
            <person name="Kuo A."/>
            <person name="Rensing S.A."/>
            <person name="Schmutz J."/>
            <person name="Symeonidi A."/>
            <person name="Elias M."/>
            <person name="Eveleigh R.J."/>
            <person name="Herman E.K."/>
            <person name="Klute M.J."/>
            <person name="Nakayama T."/>
            <person name="Obornik M."/>
            <person name="Reyes-Prieto A."/>
            <person name="Armbrust E.V."/>
            <person name="Aves S.J."/>
            <person name="Beiko R.G."/>
            <person name="Coutinho P."/>
            <person name="Dacks J.B."/>
            <person name="Durnford D.G."/>
            <person name="Fast N.M."/>
            <person name="Green B.R."/>
            <person name="Grisdale C.J."/>
            <person name="Hempel F."/>
            <person name="Henrissat B."/>
            <person name="Hoppner M.P."/>
            <person name="Ishida K."/>
            <person name="Kim E."/>
            <person name="Koreny L."/>
            <person name="Kroth P.G."/>
            <person name="Liu Y."/>
            <person name="Malik S.B."/>
            <person name="Maier U.G."/>
            <person name="McRose D."/>
            <person name="Mock T."/>
            <person name="Neilson J.A."/>
            <person name="Onodera N.T."/>
            <person name="Poole A.M."/>
            <person name="Pritham E.J."/>
            <person name="Richards T.A."/>
            <person name="Rocap G."/>
            <person name="Roy S.W."/>
            <person name="Sarai C."/>
            <person name="Schaack S."/>
            <person name="Shirato S."/>
            <person name="Slamovits C.H."/>
            <person name="Spencer D.F."/>
            <person name="Suzuki S."/>
            <person name="Worden A.Z."/>
            <person name="Zauner S."/>
            <person name="Barry K."/>
            <person name="Bell C."/>
            <person name="Bharti A.K."/>
            <person name="Crow J.A."/>
            <person name="Grimwood J."/>
            <person name="Kramer R."/>
            <person name="Lindquist E."/>
            <person name="Lucas S."/>
            <person name="Salamov A."/>
            <person name="McFadden G.I."/>
            <person name="Lane C.E."/>
            <person name="Keeling P.J."/>
            <person name="Gray M.W."/>
            <person name="Grigoriev I.V."/>
            <person name="Archibald J.M."/>
        </authorList>
    </citation>
    <scope>NUCLEOTIDE SEQUENCE</scope>
    <source>
        <strain evidence="3 5">CCMP2712</strain>
    </source>
</reference>
<evidence type="ECO:0000313" key="5">
    <source>
        <dbReference type="Proteomes" id="UP000011087"/>
    </source>
</evidence>
<dbReference type="EnsemblProtists" id="EKX53404">
    <property type="protein sequence ID" value="EKX53404"/>
    <property type="gene ID" value="GUITHDRAFT_101107"/>
</dbReference>
<reference evidence="5" key="2">
    <citation type="submission" date="2012-11" db="EMBL/GenBank/DDBJ databases">
        <authorList>
            <person name="Kuo A."/>
            <person name="Curtis B.A."/>
            <person name="Tanifuji G."/>
            <person name="Burki F."/>
            <person name="Gruber A."/>
            <person name="Irimia M."/>
            <person name="Maruyama S."/>
            <person name="Arias M.C."/>
            <person name="Ball S.G."/>
            <person name="Gile G.H."/>
            <person name="Hirakawa Y."/>
            <person name="Hopkins J.F."/>
            <person name="Rensing S.A."/>
            <person name="Schmutz J."/>
            <person name="Symeonidi A."/>
            <person name="Elias M."/>
            <person name="Eveleigh R.J."/>
            <person name="Herman E.K."/>
            <person name="Klute M.J."/>
            <person name="Nakayama T."/>
            <person name="Obornik M."/>
            <person name="Reyes-Prieto A."/>
            <person name="Armbrust E.V."/>
            <person name="Aves S.J."/>
            <person name="Beiko R.G."/>
            <person name="Coutinho P."/>
            <person name="Dacks J.B."/>
            <person name="Durnford D.G."/>
            <person name="Fast N.M."/>
            <person name="Green B.R."/>
            <person name="Grisdale C."/>
            <person name="Hempe F."/>
            <person name="Henrissat B."/>
            <person name="Hoppner M.P."/>
            <person name="Ishida K.-I."/>
            <person name="Kim E."/>
            <person name="Koreny L."/>
            <person name="Kroth P.G."/>
            <person name="Liu Y."/>
            <person name="Malik S.-B."/>
            <person name="Maier U.G."/>
            <person name="McRose D."/>
            <person name="Mock T."/>
            <person name="Neilson J.A."/>
            <person name="Onodera N.T."/>
            <person name="Poole A.M."/>
            <person name="Pritham E.J."/>
            <person name="Richards T.A."/>
            <person name="Rocap G."/>
            <person name="Roy S.W."/>
            <person name="Sarai C."/>
            <person name="Schaack S."/>
            <person name="Shirato S."/>
            <person name="Slamovits C.H."/>
            <person name="Spencer D.F."/>
            <person name="Suzuki S."/>
            <person name="Worden A.Z."/>
            <person name="Zauner S."/>
            <person name="Barry K."/>
            <person name="Bell C."/>
            <person name="Bharti A.K."/>
            <person name="Crow J.A."/>
            <person name="Grimwood J."/>
            <person name="Kramer R."/>
            <person name="Lindquist E."/>
            <person name="Lucas S."/>
            <person name="Salamov A."/>
            <person name="McFadden G.I."/>
            <person name="Lane C.E."/>
            <person name="Keeling P.J."/>
            <person name="Gray M.W."/>
            <person name="Grigoriev I.V."/>
            <person name="Archibald J.M."/>
        </authorList>
    </citation>
    <scope>NUCLEOTIDE SEQUENCE</scope>
    <source>
        <strain evidence="5">CCMP2712</strain>
    </source>
</reference>
<evidence type="ECO:0000313" key="3">
    <source>
        <dbReference type="EMBL" id="EKX53404.1"/>
    </source>
</evidence>
<dbReference type="Pfam" id="PF13451">
    <property type="entry name" value="zf_Tbcl"/>
    <property type="match status" value="1"/>
</dbReference>